<dbReference type="PANTHER" id="PTHR12931:SF15">
    <property type="entry name" value="UBIQUITIN THIOESTERASE OTUBAIN-LIKE"/>
    <property type="match status" value="1"/>
</dbReference>
<evidence type="ECO:0000256" key="1">
    <source>
        <dbReference type="ARBA" id="ARBA00000707"/>
    </source>
</evidence>
<keyword evidence="3" id="KW-0645">Protease</keyword>
<dbReference type="Gene3D" id="1.20.1300.20">
    <property type="entry name" value="Peptidase C65 Otubain, subdomain 2"/>
    <property type="match status" value="1"/>
</dbReference>
<dbReference type="OrthoDB" id="18915at2759"/>
<sequence>MSSIRTLRDDYGPRHPFNAQIGWLIDNGQDHLRRMRVDGDSFYRSVAFACVEKILHAQDPRQEVKRAVEVLDSTRLLLEVAGFQPSLYEDSLAIFQSIVQQIVTPDINGETMTPEILLEAFQHPEVSNSVVLYFRLLTAAQIRAEPESYIPYLIDFQLEPMQFCEKYVQEMGVPADEVQIAALSRALGVTVEVGQLQDHTAAVAASRVKFVAYQGTPAVHDSNSSPIVLLNRLVICTLDV</sequence>
<dbReference type="CDD" id="cd22749">
    <property type="entry name" value="Otubain_C65"/>
    <property type="match status" value="1"/>
</dbReference>
<dbReference type="InterPro" id="IPR038765">
    <property type="entry name" value="Papain-like_cys_pep_sf"/>
</dbReference>
<protein>
    <recommendedName>
        <fullName evidence="2">ubiquitinyl hydrolase 1</fullName>
        <ecNumber evidence="2">3.4.19.12</ecNumber>
    </recommendedName>
</protein>
<proteinExistence type="predicted"/>
<dbReference type="GO" id="GO:0006508">
    <property type="term" value="P:proteolysis"/>
    <property type="evidence" value="ECO:0007669"/>
    <property type="project" value="UniProtKB-KW"/>
</dbReference>
<dbReference type="AlphaFoldDB" id="A0A166SZT3"/>
<dbReference type="SUPFAM" id="SSF54001">
    <property type="entry name" value="Cysteine proteinases"/>
    <property type="match status" value="1"/>
</dbReference>
<dbReference type="EMBL" id="KV417495">
    <property type="protein sequence ID" value="KZP30022.1"/>
    <property type="molecule type" value="Genomic_DNA"/>
</dbReference>
<dbReference type="InterPro" id="IPR042467">
    <property type="entry name" value="Peptidase_C65_otubain_sub2"/>
</dbReference>
<dbReference type="GO" id="GO:0071108">
    <property type="term" value="P:protein K48-linked deubiquitination"/>
    <property type="evidence" value="ECO:0007669"/>
    <property type="project" value="TreeGrafter"/>
</dbReference>
<dbReference type="PANTHER" id="PTHR12931">
    <property type="entry name" value="UBIQUITIN THIOLESTERASE PROTEIN OTUB"/>
    <property type="match status" value="1"/>
</dbReference>
<dbReference type="GO" id="GO:0043130">
    <property type="term" value="F:ubiquitin binding"/>
    <property type="evidence" value="ECO:0007669"/>
    <property type="project" value="TreeGrafter"/>
</dbReference>
<comment type="catalytic activity">
    <reaction evidence="1">
        <text>Thiol-dependent hydrolysis of ester, thioester, amide, peptide and isopeptide bonds formed by the C-terminal Gly of ubiquitin (a 76-residue protein attached to proteins as an intracellular targeting signal).</text>
        <dbReference type="EC" id="3.4.19.12"/>
    </reaction>
</comment>
<dbReference type="Pfam" id="PF10275">
    <property type="entry name" value="Peptidase_C65"/>
    <property type="match status" value="1"/>
</dbReference>
<dbReference type="GO" id="GO:0004843">
    <property type="term" value="F:cysteine-type deubiquitinase activity"/>
    <property type="evidence" value="ECO:0007669"/>
    <property type="project" value="UniProtKB-EC"/>
</dbReference>
<evidence type="ECO:0000256" key="2">
    <source>
        <dbReference type="ARBA" id="ARBA00012759"/>
    </source>
</evidence>
<gene>
    <name evidence="7" type="ORF">FIBSPDRAFT_726426</name>
</gene>
<keyword evidence="6" id="KW-0788">Thiol protease</keyword>
<evidence type="ECO:0000256" key="4">
    <source>
        <dbReference type="ARBA" id="ARBA00022786"/>
    </source>
</evidence>
<dbReference type="Proteomes" id="UP000076532">
    <property type="component" value="Unassembled WGS sequence"/>
</dbReference>
<keyword evidence="5" id="KW-0378">Hydrolase</keyword>
<organism evidence="7 8">
    <name type="scientific">Athelia psychrophila</name>
    <dbReference type="NCBI Taxonomy" id="1759441"/>
    <lineage>
        <taxon>Eukaryota</taxon>
        <taxon>Fungi</taxon>
        <taxon>Dikarya</taxon>
        <taxon>Basidiomycota</taxon>
        <taxon>Agaricomycotina</taxon>
        <taxon>Agaricomycetes</taxon>
        <taxon>Agaricomycetidae</taxon>
        <taxon>Atheliales</taxon>
        <taxon>Atheliaceae</taxon>
        <taxon>Athelia</taxon>
    </lineage>
</organism>
<reference evidence="7 8" key="1">
    <citation type="journal article" date="2016" name="Mol. Biol. Evol.">
        <title>Comparative Genomics of Early-Diverging Mushroom-Forming Fungi Provides Insights into the Origins of Lignocellulose Decay Capabilities.</title>
        <authorList>
            <person name="Nagy L.G."/>
            <person name="Riley R."/>
            <person name="Tritt A."/>
            <person name="Adam C."/>
            <person name="Daum C."/>
            <person name="Floudas D."/>
            <person name="Sun H."/>
            <person name="Yadav J.S."/>
            <person name="Pangilinan J."/>
            <person name="Larsson K.H."/>
            <person name="Matsuura K."/>
            <person name="Barry K."/>
            <person name="Labutti K."/>
            <person name="Kuo R."/>
            <person name="Ohm R.A."/>
            <person name="Bhattacharya S.S."/>
            <person name="Shirouzu T."/>
            <person name="Yoshinaga Y."/>
            <person name="Martin F.M."/>
            <person name="Grigoriev I.V."/>
            <person name="Hibbett D.S."/>
        </authorList>
    </citation>
    <scope>NUCLEOTIDE SEQUENCE [LARGE SCALE GENOMIC DNA]</scope>
    <source>
        <strain evidence="7 8">CBS 109695</strain>
    </source>
</reference>
<evidence type="ECO:0000256" key="3">
    <source>
        <dbReference type="ARBA" id="ARBA00022670"/>
    </source>
</evidence>
<dbReference type="Gene3D" id="3.30.200.60">
    <property type="entry name" value="Peptidase C65 Otubain, subdomain 1"/>
    <property type="match status" value="1"/>
</dbReference>
<dbReference type="GO" id="GO:0005634">
    <property type="term" value="C:nucleus"/>
    <property type="evidence" value="ECO:0007669"/>
    <property type="project" value="TreeGrafter"/>
</dbReference>
<dbReference type="InterPro" id="IPR042468">
    <property type="entry name" value="Peptidase_C65_otubain_sub1"/>
</dbReference>
<accession>A0A166SZT3</accession>
<evidence type="ECO:0000256" key="6">
    <source>
        <dbReference type="ARBA" id="ARBA00022807"/>
    </source>
</evidence>
<dbReference type="STRING" id="436010.A0A166SZT3"/>
<name>A0A166SZT3_9AGAM</name>
<dbReference type="EC" id="3.4.19.12" evidence="2"/>
<keyword evidence="8" id="KW-1185">Reference proteome</keyword>
<evidence type="ECO:0000313" key="8">
    <source>
        <dbReference type="Proteomes" id="UP000076532"/>
    </source>
</evidence>
<keyword evidence="4" id="KW-0833">Ubl conjugation pathway</keyword>
<evidence type="ECO:0000256" key="5">
    <source>
        <dbReference type="ARBA" id="ARBA00022801"/>
    </source>
</evidence>
<dbReference type="InterPro" id="IPR019400">
    <property type="entry name" value="Peptidase_C65_otubain"/>
</dbReference>
<evidence type="ECO:0000313" key="7">
    <source>
        <dbReference type="EMBL" id="KZP30022.1"/>
    </source>
</evidence>